<dbReference type="Pfam" id="PF04488">
    <property type="entry name" value="Gly_transf_sug"/>
    <property type="match status" value="1"/>
</dbReference>
<dbReference type="SUPFAM" id="SSF53448">
    <property type="entry name" value="Nucleotide-diphospho-sugar transferases"/>
    <property type="match status" value="1"/>
</dbReference>
<keyword evidence="9" id="KW-0333">Golgi apparatus</keyword>
<gene>
    <name evidence="13" type="ORF">K7432_001437</name>
</gene>
<name>A0ABR2X304_9FUNG</name>
<dbReference type="InterPro" id="IPR029044">
    <property type="entry name" value="Nucleotide-diphossugar_trans"/>
</dbReference>
<comment type="similarity">
    <text evidence="3">Belongs to the glycosyltransferase 32 family.</text>
</comment>
<dbReference type="InterPro" id="IPR021100">
    <property type="entry name" value="N-glycosylation_EOS1"/>
</dbReference>
<feature type="transmembrane region" description="Helical" evidence="11">
    <location>
        <begin position="106"/>
        <end position="123"/>
    </location>
</feature>
<evidence type="ECO:0000256" key="11">
    <source>
        <dbReference type="SAM" id="Phobius"/>
    </source>
</evidence>
<keyword evidence="4" id="KW-0328">Glycosyltransferase</keyword>
<comment type="caution">
    <text evidence="13">The sequence shown here is derived from an EMBL/GenBank/DDBJ whole genome shotgun (WGS) entry which is preliminary data.</text>
</comment>
<feature type="transmembrane region" description="Helical" evidence="11">
    <location>
        <begin position="67"/>
        <end position="85"/>
    </location>
</feature>
<evidence type="ECO:0000256" key="10">
    <source>
        <dbReference type="ARBA" id="ARBA00023136"/>
    </source>
</evidence>
<evidence type="ECO:0000256" key="1">
    <source>
        <dbReference type="ARBA" id="ARBA00004323"/>
    </source>
</evidence>
<evidence type="ECO:0000256" key="3">
    <source>
        <dbReference type="ARBA" id="ARBA00009003"/>
    </source>
</evidence>
<reference evidence="13 14" key="1">
    <citation type="submission" date="2023-04" db="EMBL/GenBank/DDBJ databases">
        <title>Genome of Basidiobolus ranarum AG-B5.</title>
        <authorList>
            <person name="Stajich J.E."/>
            <person name="Carter-House D."/>
            <person name="Gryganskyi A."/>
        </authorList>
    </citation>
    <scope>NUCLEOTIDE SEQUENCE [LARGE SCALE GENOMIC DNA]</scope>
    <source>
        <strain evidence="13 14">AG-B5</strain>
    </source>
</reference>
<evidence type="ECO:0000313" key="13">
    <source>
        <dbReference type="EMBL" id="KAK9768143.1"/>
    </source>
</evidence>
<organism evidence="13 14">
    <name type="scientific">Basidiobolus ranarum</name>
    <dbReference type="NCBI Taxonomy" id="34480"/>
    <lineage>
        <taxon>Eukaryota</taxon>
        <taxon>Fungi</taxon>
        <taxon>Fungi incertae sedis</taxon>
        <taxon>Zoopagomycota</taxon>
        <taxon>Entomophthoromycotina</taxon>
        <taxon>Basidiobolomycetes</taxon>
        <taxon>Basidiobolales</taxon>
        <taxon>Basidiobolaceae</taxon>
        <taxon>Basidiobolus</taxon>
    </lineage>
</organism>
<dbReference type="PANTHER" id="PTHR11214">
    <property type="entry name" value="BETA-1,3-N-ACETYLGLUCOSAMINYLTRANSFERASE"/>
    <property type="match status" value="1"/>
</dbReference>
<evidence type="ECO:0000256" key="9">
    <source>
        <dbReference type="ARBA" id="ARBA00023034"/>
    </source>
</evidence>
<dbReference type="Proteomes" id="UP001479436">
    <property type="component" value="Unassembled WGS sequence"/>
</dbReference>
<keyword evidence="10 11" id="KW-0472">Membrane</keyword>
<protein>
    <recommendedName>
        <fullName evidence="12">Alpha 1,4-glycosyltransferase domain-containing protein</fullName>
    </recommendedName>
</protein>
<evidence type="ECO:0000259" key="12">
    <source>
        <dbReference type="Pfam" id="PF04572"/>
    </source>
</evidence>
<keyword evidence="6 11" id="KW-0812">Transmembrane</keyword>
<dbReference type="InterPro" id="IPR002659">
    <property type="entry name" value="Glyco_trans_31"/>
</dbReference>
<comment type="similarity">
    <text evidence="2">Belongs to the glycosyltransferase 31 family.</text>
</comment>
<feature type="domain" description="Alpha 1,4-glycosyltransferase" evidence="12">
    <location>
        <begin position="720"/>
        <end position="836"/>
    </location>
</feature>
<keyword evidence="7" id="KW-0735">Signal-anchor</keyword>
<accession>A0ABR2X304</accession>
<dbReference type="InterPro" id="IPR007652">
    <property type="entry name" value="A1-4-GlycosylTfrase_dom"/>
</dbReference>
<proteinExistence type="inferred from homology"/>
<dbReference type="Pfam" id="PF01762">
    <property type="entry name" value="Galactosyl_T"/>
    <property type="match status" value="1"/>
</dbReference>
<dbReference type="Pfam" id="PF04572">
    <property type="entry name" value="Gb3_synth"/>
    <property type="match status" value="1"/>
</dbReference>
<dbReference type="Gene3D" id="3.90.550.50">
    <property type="match status" value="1"/>
</dbReference>
<evidence type="ECO:0000256" key="2">
    <source>
        <dbReference type="ARBA" id="ARBA00008661"/>
    </source>
</evidence>
<dbReference type="InterPro" id="IPR007577">
    <property type="entry name" value="GlycoTrfase_DXD_sugar-bd_CS"/>
</dbReference>
<dbReference type="Pfam" id="PF12326">
    <property type="entry name" value="EOS1"/>
    <property type="match status" value="1"/>
</dbReference>
<evidence type="ECO:0000256" key="8">
    <source>
        <dbReference type="ARBA" id="ARBA00022989"/>
    </source>
</evidence>
<evidence type="ECO:0000256" key="7">
    <source>
        <dbReference type="ARBA" id="ARBA00022968"/>
    </source>
</evidence>
<evidence type="ECO:0000256" key="5">
    <source>
        <dbReference type="ARBA" id="ARBA00022679"/>
    </source>
</evidence>
<feature type="transmembrane region" description="Helical" evidence="11">
    <location>
        <begin position="169"/>
        <end position="190"/>
    </location>
</feature>
<evidence type="ECO:0000256" key="4">
    <source>
        <dbReference type="ARBA" id="ARBA00022676"/>
    </source>
</evidence>
<feature type="transmembrane region" description="Helical" evidence="11">
    <location>
        <begin position="129"/>
        <end position="149"/>
    </location>
</feature>
<sequence length="961" mass="110273">MHHPSSPSILPTVWRNPVGSTLLRKHYLPLKLLRAASLVPGLFGVLYNLICIFRTGMLTYKISAVEYIVAGLWCLLTAALNFRLVEAVMGRWLYKDVMPAIVRKTIVLYLILWGTTGYLASRYAATEPIWTWVLISFLSAFGLVVEWYISSRAKSQIFNQPPVSLSSLLWAVLPTIALLSMLSLVLLLHVNSNIRYTVPENSKDPVFYGNRNVSSTELISHSKVKMVVVIISSWSRRSYEKRQVFRETTLKLVPKNSDQISTVYRFILGEPPNGGLQQQMSELIEQETEQYKDILMLSSSDLYEDLSKKSYKSLEWANGVDFDYLVKTDDDIFVRFDTVWDEMLQMPPQQWYWRGLAYYDIPPIRDSSNKNSAFDYDLGYFPPYVAGALYILSKDVVSRIVSDGPRLYTKNEDQNLGLWLYPYNIKPKHDRRIQQNDVCEDDMIAKHFSDAFKVTPDMYAMYDNVVNGRRLCNGFRQFFCAMCYPCTGRGTSWHDWGFSCDRVKGITLTTKPDPLTIEESKRELFEDPNLINPDVADDWIISDLLSTKTSIYSETADWSLLHWVIWTTGQSTFLDRHFKCIELVFVHNPRAVVLVLSNTLPDNFFDKFKRSGYQVHVVKFDKDLVLSRGWYFGPNSEGWVKTWNEQKQSSIMPVRQSDYLRAVCLYKYGGLYMDMDALWLQFPQDTQMEFVGSDTSKVESDKEWTLDDTGKYLANGVMRFRRGRIMFREMMESLFRNEIPADCYNCLGPKVLTSYVRNNRYLEKYGLNILDSEVLYPVGYLAVDAMFRANRDADTQVQSWSEKTWSLHLFGKMTNSIEIKHGSVVDVIFQNFTLKTMDNLPRVELMGASDITIKAPPKEGETLHGLNVVFVRGGSADVTKFTLKVSANFGKLSWGPGLPKWSSNTVDIHNANRAEINQLLSTITYHPPPSVSVGPTNDIIILDASYDDIQLHKEIKTKVTA</sequence>
<feature type="transmembrane region" description="Helical" evidence="11">
    <location>
        <begin position="32"/>
        <end position="55"/>
    </location>
</feature>
<keyword evidence="14" id="KW-1185">Reference proteome</keyword>
<dbReference type="PANTHER" id="PTHR11214:SF3">
    <property type="entry name" value="BETA-1,3-GALACTOSYLTRANSFERASE 6"/>
    <property type="match status" value="1"/>
</dbReference>
<comment type="subcellular location">
    <subcellularLocation>
        <location evidence="1">Golgi apparatus membrane</location>
        <topology evidence="1">Single-pass type II membrane protein</topology>
    </subcellularLocation>
</comment>
<keyword evidence="5" id="KW-0808">Transferase</keyword>
<dbReference type="EMBL" id="JASJQH010000032">
    <property type="protein sequence ID" value="KAK9768143.1"/>
    <property type="molecule type" value="Genomic_DNA"/>
</dbReference>
<evidence type="ECO:0000313" key="14">
    <source>
        <dbReference type="Proteomes" id="UP001479436"/>
    </source>
</evidence>
<keyword evidence="8 11" id="KW-1133">Transmembrane helix</keyword>
<evidence type="ECO:0000256" key="6">
    <source>
        <dbReference type="ARBA" id="ARBA00022692"/>
    </source>
</evidence>
<dbReference type="Gene3D" id="3.90.550.20">
    <property type="match status" value="1"/>
</dbReference>